<accession>A0ABT0FIA3</accession>
<sequence length="602" mass="60500">MVFPALSRSARSTAAAIAAALLASMLVVAAAPASASVVPTTTVVDPAHAGFADRLPVALSEAAALAAESPIDATEGSADVTGTVAFPAATDLTMGRTFVVAYAPNSDTSSPLAAAAVAADGSYVLRAPVGQLVLAVLSEGRAVFDIGGPSGGGFGPDDVRTLDVEGLEYSPTLEQSALITGKVTVPASVSTAGQKVAAVVYPSAGTAEFATAANYVTDTGAYAVGGLPAGDYRLAFVSAAAGAASEWWNDAPSFAKARSIALGAVQVATADITLATLGILDTAIPKISGTTTVGQTLTAAPGAWTSGATLTYQWYANGAAIAKATAASLKLPAAVAGKRITVKVTGKKTAFATKTETSVATAAVLRPLAAPVPAITGTTTVGQTLKVKPGAWTAGTKLTYQWYLNGVAVAKATAASFRLPSSATLKTVTVVVKGTKAGYATASKRSKATAAVKGILKTSTPQIKGSTIVGSKLSVSAGTWTSGTKLTYQWYANGKAISRATGSSLAVTAALVKKRITVKVTGTKSGYVTAAKTSAKSGVVSYPARTKPVSAWNCPAWAPIKGNANSGIYHVPSGQYYSRTKPEVCFSSEAAAVKAGYRKSKR</sequence>
<dbReference type="Proteomes" id="UP001300096">
    <property type="component" value="Unassembled WGS sequence"/>
</dbReference>
<gene>
    <name evidence="2" type="ORF">KZC51_16830</name>
</gene>
<keyword evidence="1" id="KW-0732">Signal</keyword>
<dbReference type="Gene3D" id="2.60.40.2700">
    <property type="match status" value="3"/>
</dbReference>
<dbReference type="EMBL" id="JAHWXN010000002">
    <property type="protein sequence ID" value="MCK2037794.1"/>
    <property type="molecule type" value="Genomic_DNA"/>
</dbReference>
<name>A0ABT0FIA3_9MICO</name>
<feature type="signal peptide" evidence="1">
    <location>
        <begin position="1"/>
        <end position="35"/>
    </location>
</feature>
<organism evidence="2 3">
    <name type="scientific">Microbacterium croceum</name>
    <dbReference type="NCBI Taxonomy" id="2851645"/>
    <lineage>
        <taxon>Bacteria</taxon>
        <taxon>Bacillati</taxon>
        <taxon>Actinomycetota</taxon>
        <taxon>Actinomycetes</taxon>
        <taxon>Micrococcales</taxon>
        <taxon>Microbacteriaceae</taxon>
        <taxon>Microbacterium</taxon>
    </lineage>
</organism>
<feature type="chain" id="PRO_5047135356" description="Alpha-amylase" evidence="1">
    <location>
        <begin position="36"/>
        <end position="602"/>
    </location>
</feature>
<evidence type="ECO:0008006" key="4">
    <source>
        <dbReference type="Google" id="ProtNLM"/>
    </source>
</evidence>
<dbReference type="RefSeq" id="WP_247631156.1">
    <property type="nucleotide sequence ID" value="NZ_JAHWXN010000002.1"/>
</dbReference>
<evidence type="ECO:0000313" key="2">
    <source>
        <dbReference type="EMBL" id="MCK2037794.1"/>
    </source>
</evidence>
<reference evidence="2 3" key="1">
    <citation type="submission" date="2021-06" db="EMBL/GenBank/DDBJ databases">
        <title>Genome-based taxonomic framework of Microbacterium strains isolated from marine environment, the description of four new species and reclassification of four preexisting species.</title>
        <authorList>
            <person name="Lee S.D."/>
            <person name="Kim S.-M."/>
            <person name="Byeon Y.-S."/>
            <person name="Yang H.L."/>
            <person name="Kim I.S."/>
        </authorList>
    </citation>
    <scope>NUCLEOTIDE SEQUENCE [LARGE SCALE GENOMIC DNA]</scope>
    <source>
        <strain evidence="2 3">SSW1-49</strain>
    </source>
</reference>
<evidence type="ECO:0000256" key="1">
    <source>
        <dbReference type="SAM" id="SignalP"/>
    </source>
</evidence>
<protein>
    <recommendedName>
        <fullName evidence="4">Alpha-amylase</fullName>
    </recommendedName>
</protein>
<keyword evidence="3" id="KW-1185">Reference proteome</keyword>
<proteinExistence type="predicted"/>
<evidence type="ECO:0000313" key="3">
    <source>
        <dbReference type="Proteomes" id="UP001300096"/>
    </source>
</evidence>
<comment type="caution">
    <text evidence="2">The sequence shown here is derived from an EMBL/GenBank/DDBJ whole genome shotgun (WGS) entry which is preliminary data.</text>
</comment>